<keyword evidence="4" id="KW-0175">Coiled coil</keyword>
<dbReference type="AlphaFoldDB" id="A0AAE0QIV7"/>
<dbReference type="InterPro" id="IPR008983">
    <property type="entry name" value="Tumour_necrosis_fac-like_dom"/>
</dbReference>
<evidence type="ECO:0000256" key="3">
    <source>
        <dbReference type="ARBA" id="ARBA00022729"/>
    </source>
</evidence>
<sequence>MRVMISTTMKTTLFVMVLLVSVTWTAALPDDQGDDKLTTPTQHENYYKDDVCKEVKELRNTMAELTVHMQQNKEQIEQLKAKNDALKQELASTENAVKDIKNEHANRAKVAFSAGSGYQGNFGPFNTNVNIVFSKVFTNIGNAYSPNTGVFRAPVKGIYHFTFTVFGLQNTPFIGAMFFKNNELCFQAHDIPIGHHESVTRSINLLLEPADEVYLKLQKNYQLYDDGNIYNTFDGFLLDPL</sequence>
<evidence type="ECO:0000256" key="5">
    <source>
        <dbReference type="SAM" id="SignalP"/>
    </source>
</evidence>
<dbReference type="EMBL" id="JAUCMX010000015">
    <property type="protein sequence ID" value="KAK3521634.1"/>
    <property type="molecule type" value="Genomic_DNA"/>
</dbReference>
<comment type="subcellular location">
    <subcellularLocation>
        <location evidence="1">Secreted</location>
    </subcellularLocation>
</comment>
<dbReference type="GO" id="GO:0005576">
    <property type="term" value="C:extracellular region"/>
    <property type="evidence" value="ECO:0007669"/>
    <property type="project" value="UniProtKB-SubCell"/>
</dbReference>
<protein>
    <recommendedName>
        <fullName evidence="6">C1q domain-containing protein</fullName>
    </recommendedName>
</protein>
<dbReference type="Proteomes" id="UP001274896">
    <property type="component" value="Unassembled WGS sequence"/>
</dbReference>
<evidence type="ECO:0000259" key="6">
    <source>
        <dbReference type="PROSITE" id="PS50871"/>
    </source>
</evidence>
<dbReference type="PROSITE" id="PS50871">
    <property type="entry name" value="C1Q"/>
    <property type="match status" value="1"/>
</dbReference>
<evidence type="ECO:0000313" key="8">
    <source>
        <dbReference type="Proteomes" id="UP001274896"/>
    </source>
</evidence>
<feature type="chain" id="PRO_5042260693" description="C1q domain-containing protein" evidence="5">
    <location>
        <begin position="28"/>
        <end position="241"/>
    </location>
</feature>
<dbReference type="InterPro" id="IPR050822">
    <property type="entry name" value="Cerebellin_Synaptic_Org"/>
</dbReference>
<feature type="signal peptide" evidence="5">
    <location>
        <begin position="1"/>
        <end position="27"/>
    </location>
</feature>
<evidence type="ECO:0000256" key="1">
    <source>
        <dbReference type="ARBA" id="ARBA00004613"/>
    </source>
</evidence>
<reference evidence="7" key="1">
    <citation type="submission" date="2023-06" db="EMBL/GenBank/DDBJ databases">
        <title>Male Hemibagrus guttatus genome.</title>
        <authorList>
            <person name="Bian C."/>
        </authorList>
    </citation>
    <scope>NUCLEOTIDE SEQUENCE</scope>
    <source>
        <strain evidence="7">Male_cb2023</strain>
        <tissue evidence="7">Muscle</tissue>
    </source>
</reference>
<evidence type="ECO:0000256" key="2">
    <source>
        <dbReference type="ARBA" id="ARBA00022525"/>
    </source>
</evidence>
<name>A0AAE0QIV7_9TELE</name>
<organism evidence="7 8">
    <name type="scientific">Hemibagrus guttatus</name>
    <dbReference type="NCBI Taxonomy" id="175788"/>
    <lineage>
        <taxon>Eukaryota</taxon>
        <taxon>Metazoa</taxon>
        <taxon>Chordata</taxon>
        <taxon>Craniata</taxon>
        <taxon>Vertebrata</taxon>
        <taxon>Euteleostomi</taxon>
        <taxon>Actinopterygii</taxon>
        <taxon>Neopterygii</taxon>
        <taxon>Teleostei</taxon>
        <taxon>Ostariophysi</taxon>
        <taxon>Siluriformes</taxon>
        <taxon>Bagridae</taxon>
        <taxon>Hemibagrus</taxon>
    </lineage>
</organism>
<keyword evidence="2" id="KW-0964">Secreted</keyword>
<gene>
    <name evidence="7" type="ORF">QTP70_014716</name>
</gene>
<proteinExistence type="predicted"/>
<feature type="coiled-coil region" evidence="4">
    <location>
        <begin position="55"/>
        <end position="103"/>
    </location>
</feature>
<dbReference type="SUPFAM" id="SSF49842">
    <property type="entry name" value="TNF-like"/>
    <property type="match status" value="1"/>
</dbReference>
<dbReference type="PANTHER" id="PTHR22923:SF102">
    <property type="entry name" value="CEREBELLIN 13-RELATED"/>
    <property type="match status" value="1"/>
</dbReference>
<accession>A0AAE0QIV7</accession>
<dbReference type="PRINTS" id="PR00007">
    <property type="entry name" value="COMPLEMNTC1Q"/>
</dbReference>
<feature type="domain" description="C1q" evidence="6">
    <location>
        <begin position="105"/>
        <end position="241"/>
    </location>
</feature>
<dbReference type="Gene3D" id="2.60.120.40">
    <property type="match status" value="1"/>
</dbReference>
<dbReference type="InterPro" id="IPR001073">
    <property type="entry name" value="C1q_dom"/>
</dbReference>
<dbReference type="SMART" id="SM00110">
    <property type="entry name" value="C1Q"/>
    <property type="match status" value="1"/>
</dbReference>
<keyword evidence="8" id="KW-1185">Reference proteome</keyword>
<evidence type="ECO:0000256" key="4">
    <source>
        <dbReference type="SAM" id="Coils"/>
    </source>
</evidence>
<keyword evidence="3 5" id="KW-0732">Signal</keyword>
<evidence type="ECO:0000313" key="7">
    <source>
        <dbReference type="EMBL" id="KAK3521634.1"/>
    </source>
</evidence>
<dbReference type="Pfam" id="PF00386">
    <property type="entry name" value="C1q"/>
    <property type="match status" value="1"/>
</dbReference>
<dbReference type="PANTHER" id="PTHR22923">
    <property type="entry name" value="CEREBELLIN-RELATED"/>
    <property type="match status" value="1"/>
</dbReference>
<comment type="caution">
    <text evidence="7">The sequence shown here is derived from an EMBL/GenBank/DDBJ whole genome shotgun (WGS) entry which is preliminary data.</text>
</comment>